<evidence type="ECO:0000259" key="1">
    <source>
        <dbReference type="Pfam" id="PF12770"/>
    </source>
</evidence>
<protein>
    <submittedName>
        <fullName evidence="2">General transcription factor 3C polypeptide 3</fullName>
    </submittedName>
</protein>
<name>A0A0K6FY06_9AGAM</name>
<dbReference type="PANTHER" id="PTHR19959">
    <property type="entry name" value="KINESIN LIGHT CHAIN"/>
    <property type="match status" value="1"/>
</dbReference>
<dbReference type="Pfam" id="PF12770">
    <property type="entry name" value="CHAT"/>
    <property type="match status" value="1"/>
</dbReference>
<reference evidence="2 3" key="1">
    <citation type="submission" date="2015-07" db="EMBL/GenBank/DDBJ databases">
        <authorList>
            <person name="Noorani M."/>
        </authorList>
    </citation>
    <scope>NUCLEOTIDE SEQUENCE [LARGE SCALE GENOMIC DNA]</scope>
    <source>
        <strain evidence="2">BBA 69670</strain>
    </source>
</reference>
<feature type="domain" description="CHAT" evidence="1">
    <location>
        <begin position="691"/>
        <end position="967"/>
    </location>
</feature>
<dbReference type="Proteomes" id="UP000044841">
    <property type="component" value="Unassembled WGS sequence"/>
</dbReference>
<accession>A0A0K6FY06</accession>
<gene>
    <name evidence="2" type="ORF">RSOLAG22IIIB_09373</name>
</gene>
<dbReference type="SUPFAM" id="SSF81901">
    <property type="entry name" value="HCP-like"/>
    <property type="match status" value="1"/>
</dbReference>
<evidence type="ECO:0000313" key="2">
    <source>
        <dbReference type="EMBL" id="CUA71151.1"/>
    </source>
</evidence>
<organism evidence="2 3">
    <name type="scientific">Rhizoctonia solani</name>
    <dbReference type="NCBI Taxonomy" id="456999"/>
    <lineage>
        <taxon>Eukaryota</taxon>
        <taxon>Fungi</taxon>
        <taxon>Dikarya</taxon>
        <taxon>Basidiomycota</taxon>
        <taxon>Agaricomycotina</taxon>
        <taxon>Agaricomycetes</taxon>
        <taxon>Cantharellales</taxon>
        <taxon>Ceratobasidiaceae</taxon>
        <taxon>Rhizoctonia</taxon>
    </lineage>
</organism>
<dbReference type="InterPro" id="IPR024983">
    <property type="entry name" value="CHAT_dom"/>
</dbReference>
<proteinExistence type="predicted"/>
<dbReference type="AlphaFoldDB" id="A0A0K6FY06"/>
<keyword evidence="3" id="KW-1185">Reference proteome</keyword>
<evidence type="ECO:0000313" key="3">
    <source>
        <dbReference type="Proteomes" id="UP000044841"/>
    </source>
</evidence>
<dbReference type="InterPro" id="IPR011990">
    <property type="entry name" value="TPR-like_helical_dom_sf"/>
</dbReference>
<dbReference type="Gene3D" id="1.25.40.10">
    <property type="entry name" value="Tetratricopeptide repeat domain"/>
    <property type="match status" value="2"/>
</dbReference>
<dbReference type="EMBL" id="CYGV01001219">
    <property type="protein sequence ID" value="CUA71151.1"/>
    <property type="molecule type" value="Genomic_DNA"/>
</dbReference>
<sequence length="967" mass="107884">MQRELDEIDNEVESIAVAMSLAPDGHPGLPLLLARLGAAHNDRYALQGDPDDILKVIEYMSSAIALTPEDDPDLPDLLVALAIAHGRRFQRLGEEEDIKNAIDHASLALALTPDDHPDLARRLANLTIAHRVRFEGSGELDDIEKAIEYSSRALSVTPEGHPELPEYLGDLGTSYGYRFDRVGELGDLDKAIEYQSQGLVLIPDDHPRLPIILNNLALSHKNRFNRLGELHDLEKAIKHGSRALACTPKGHPDLSLILSNQAGSHWDRYKRLGELNDIEKSIKYDSLALTFAPERHPNLPIWQLNLGLSYSERYQHLDEPDDLSKAIEYKSRAVALTPEGHPRLPFILTNTALSYRSRFQQLGKIDDIMKAIDYSSRAISLTPSDDHLLSFHHVNRALSCVDYYEHTGEVSHLQDALDSFRVACHSSAWVPRERFLYARRWARLASEHEALDCIEAYQTTIDLLPQFIWLGATTDQRYQDLAISRTLAIDAASAAISSSNYSLALEWLEHARCVVWNQSLMLRSPLDELESSHPTIAARLQTLANQLQNASTESQDLRELRALSSGAKTAEQVAREHRRLAQEYNDILSKARALPGFEDFLRPIKVNRLVHAARNGPVVVLSYNEDHRHALVVIPGNDKISHILLPKSAPESEALMKKSFRIMQFGRREVGRRPLEEVEEKSEFGAILAVLWYDIVKPVLDFLGYTNDVLKGDLPHITWCPTGALSFLPLHAAGDYDLPQSRVFDYAISSYTPTLTAILDSTPSSFSCPRVVAIGQEATPGHSSLPGTTRELEYLKAHTQNKGEYLQLTNDQATTSTVLDAMEHYDWVHLACHAHQNVGEATQSGFFLFDGVLDLASINRRSFKNKGLAFLSACQTATGDKELPDEAVHLASGMLMAGYTSVIATMWSVADSDAPLVADKVYSQLMKYGRLGNGEAGRVLHNAVAELRERVGEQEFERWVPYIHIGS</sequence>
<dbReference type="PANTHER" id="PTHR19959:SF119">
    <property type="entry name" value="FUNGAL LIPASE-LIKE DOMAIN-CONTAINING PROTEIN"/>
    <property type="match status" value="1"/>
</dbReference>